<evidence type="ECO:0000259" key="9">
    <source>
        <dbReference type="PROSITE" id="PS51012"/>
    </source>
</evidence>
<dbReference type="Gene3D" id="3.40.1710.10">
    <property type="entry name" value="abc type-2 transporter like domain"/>
    <property type="match status" value="1"/>
</dbReference>
<feature type="domain" description="ABC transmembrane type-2" evidence="9">
    <location>
        <begin position="149"/>
        <end position="378"/>
    </location>
</feature>
<evidence type="ECO:0000313" key="11">
    <source>
        <dbReference type="Proteomes" id="UP000400981"/>
    </source>
</evidence>
<keyword evidence="11" id="KW-1185">Reference proteome</keyword>
<evidence type="ECO:0000256" key="4">
    <source>
        <dbReference type="ARBA" id="ARBA00022475"/>
    </source>
</evidence>
<dbReference type="GO" id="GO:0016740">
    <property type="term" value="F:transferase activity"/>
    <property type="evidence" value="ECO:0007669"/>
    <property type="project" value="UniProtKB-KW"/>
</dbReference>
<dbReference type="RefSeq" id="WP_150589286.1">
    <property type="nucleotide sequence ID" value="NZ_CABPSH010000003.1"/>
</dbReference>
<keyword evidence="4" id="KW-1003">Cell membrane</keyword>
<evidence type="ECO:0000313" key="10">
    <source>
        <dbReference type="EMBL" id="VVE00822.1"/>
    </source>
</evidence>
<evidence type="ECO:0000256" key="7">
    <source>
        <dbReference type="ARBA" id="ARBA00023136"/>
    </source>
</evidence>
<dbReference type="OrthoDB" id="9808686at2"/>
<evidence type="ECO:0000256" key="3">
    <source>
        <dbReference type="ARBA" id="ARBA00022448"/>
    </source>
</evidence>
<comment type="similarity">
    <text evidence="2">Belongs to the ABC-2 integral membrane protein family.</text>
</comment>
<evidence type="ECO:0000256" key="8">
    <source>
        <dbReference type="SAM" id="Phobius"/>
    </source>
</evidence>
<dbReference type="Proteomes" id="UP000400981">
    <property type="component" value="Unassembled WGS sequence"/>
</dbReference>
<evidence type="ECO:0000256" key="5">
    <source>
        <dbReference type="ARBA" id="ARBA00022692"/>
    </source>
</evidence>
<dbReference type="PANTHER" id="PTHR30294">
    <property type="entry name" value="MEMBRANE COMPONENT OF ABC TRANSPORTER YHHJ-RELATED"/>
    <property type="match status" value="1"/>
</dbReference>
<dbReference type="PROSITE" id="PS51012">
    <property type="entry name" value="ABC_TM2"/>
    <property type="match status" value="1"/>
</dbReference>
<feature type="transmembrane region" description="Helical" evidence="8">
    <location>
        <begin position="235"/>
        <end position="256"/>
    </location>
</feature>
<feature type="transmembrane region" description="Helical" evidence="8">
    <location>
        <begin position="357"/>
        <end position="375"/>
    </location>
</feature>
<keyword evidence="10" id="KW-0808">Transferase</keyword>
<dbReference type="InterPro" id="IPR051449">
    <property type="entry name" value="ABC-2_transporter_component"/>
</dbReference>
<dbReference type="InterPro" id="IPR047817">
    <property type="entry name" value="ABC2_TM_bact-type"/>
</dbReference>
<sequence>MNAPLGFSIARWWSIVCKEFLQLRRDRVTFAMIVGVPLVQLALFGFAINSDPKHMPTAAIVADNSEFTRSLMAAMEHSGYFRFTETLTSEAAGRAALAQGRAQFVLNIPADFTRRLLRGERPAVLIEADATDPMAMASALGALPAIAQSVAQKDLTGPLAHLAGGQGAFDVEVHRLYNAEGITQYNIIPGLMGVILTMTLAMMTGIAIVRERERGTMENLLATPVLPIEVMAGKIVPYVAIGLLQATIILIAARFVFHVPFEGSVVAIYLAALVFIAANLIVGIALSSFAQNQLQAMQLTVFYFLPSMLLSGFMFPFGGMPAWAQAIGNLLPLTYFNRLIRGILLKGNGWGDAWHDLWPLLAFSAILMMVAVKFYKRTLD</sequence>
<dbReference type="EMBL" id="CABPSH010000003">
    <property type="protein sequence ID" value="VVE00822.1"/>
    <property type="molecule type" value="Genomic_DNA"/>
</dbReference>
<dbReference type="InterPro" id="IPR013525">
    <property type="entry name" value="ABC2_TM"/>
</dbReference>
<keyword evidence="6 8" id="KW-1133">Transmembrane helix</keyword>
<feature type="transmembrane region" description="Helical" evidence="8">
    <location>
        <begin position="301"/>
        <end position="324"/>
    </location>
</feature>
<evidence type="ECO:0000256" key="6">
    <source>
        <dbReference type="ARBA" id="ARBA00022989"/>
    </source>
</evidence>
<reference evidence="10 11" key="1">
    <citation type="submission" date="2019-08" db="EMBL/GenBank/DDBJ databases">
        <authorList>
            <person name="Peeters C."/>
        </authorList>
    </citation>
    <scope>NUCLEOTIDE SEQUENCE [LARGE SCALE GENOMIC DNA]</scope>
    <source>
        <strain evidence="10 11">LMG 31012</strain>
    </source>
</reference>
<dbReference type="AlphaFoldDB" id="A0A5E4ULN1"/>
<keyword evidence="7 8" id="KW-0472">Membrane</keyword>
<evidence type="ECO:0000256" key="2">
    <source>
        <dbReference type="ARBA" id="ARBA00007783"/>
    </source>
</evidence>
<comment type="subcellular location">
    <subcellularLocation>
        <location evidence="1">Cell membrane</location>
        <topology evidence="1">Multi-pass membrane protein</topology>
    </subcellularLocation>
</comment>
<gene>
    <name evidence="10" type="ORF">PEP31012_02110</name>
</gene>
<protein>
    <submittedName>
        <fullName evidence="10">Mannose-1-phosphate guanyltransferase</fullName>
    </submittedName>
</protein>
<evidence type="ECO:0000256" key="1">
    <source>
        <dbReference type="ARBA" id="ARBA00004651"/>
    </source>
</evidence>
<feature type="transmembrane region" description="Helical" evidence="8">
    <location>
        <begin position="28"/>
        <end position="48"/>
    </location>
</feature>
<name>A0A5E4ULN1_9BURK</name>
<keyword evidence="5 8" id="KW-0812">Transmembrane</keyword>
<feature type="transmembrane region" description="Helical" evidence="8">
    <location>
        <begin position="268"/>
        <end position="289"/>
    </location>
</feature>
<proteinExistence type="inferred from homology"/>
<dbReference type="PANTHER" id="PTHR30294:SF29">
    <property type="entry name" value="MULTIDRUG ABC TRANSPORTER PERMEASE YBHS-RELATED"/>
    <property type="match status" value="1"/>
</dbReference>
<feature type="transmembrane region" description="Helical" evidence="8">
    <location>
        <begin position="187"/>
        <end position="209"/>
    </location>
</feature>
<keyword evidence="3" id="KW-0813">Transport</keyword>
<accession>A0A5E4ULN1</accession>
<organism evidence="10 11">
    <name type="scientific">Pandoraea eparura</name>
    <dbReference type="NCBI Taxonomy" id="2508291"/>
    <lineage>
        <taxon>Bacteria</taxon>
        <taxon>Pseudomonadati</taxon>
        <taxon>Pseudomonadota</taxon>
        <taxon>Betaproteobacteria</taxon>
        <taxon>Burkholderiales</taxon>
        <taxon>Burkholderiaceae</taxon>
        <taxon>Pandoraea</taxon>
    </lineage>
</organism>
<dbReference type="GO" id="GO:0140359">
    <property type="term" value="F:ABC-type transporter activity"/>
    <property type="evidence" value="ECO:0007669"/>
    <property type="project" value="InterPro"/>
</dbReference>
<dbReference type="GO" id="GO:0005886">
    <property type="term" value="C:plasma membrane"/>
    <property type="evidence" value="ECO:0007669"/>
    <property type="project" value="UniProtKB-SubCell"/>
</dbReference>
<dbReference type="Pfam" id="PF12698">
    <property type="entry name" value="ABC2_membrane_3"/>
    <property type="match status" value="1"/>
</dbReference>